<accession>A0ACC3TY13</accession>
<dbReference type="EMBL" id="MU970037">
    <property type="protein sequence ID" value="KAK9325891.1"/>
    <property type="molecule type" value="Genomic_DNA"/>
</dbReference>
<gene>
    <name evidence="1" type="ORF">V1517DRAFT_126027</name>
</gene>
<proteinExistence type="predicted"/>
<protein>
    <submittedName>
        <fullName evidence="1">Uncharacterized protein</fullName>
    </submittedName>
</protein>
<dbReference type="Proteomes" id="UP001489719">
    <property type="component" value="Unassembled WGS sequence"/>
</dbReference>
<sequence length="593" mass="64439">MTAVQPRHWSSAPAVPNQMAAIAPPGDTTYSSLPASPLRSSSSQTVRHVPHSPSFRQVPVTVPSYAFMQTPRAGSPGPAPSPPNQQPPTVASRPVLPPPAPSPTASSPDLSHRYRRGHRRSEVSISAAPRSVSAPTAIPSLTRSWSSQSLPATPTEPSHKVNPPLVKPLSYHQSFPQQPALQHQQHQSHPQHGIMYSPEQYYHMQRQSPAAVYGRTQSPVRQSQPRLEIHHSSRSSSSSSVSSISVEPPSRYNAPMHSRKASVASVASGDSRHARHPSVDSVVSTSSSGSRATSQLEQFELRSRLRPGSVVPMDRSGAEALLVSSASKPVSAPTALEPMRVVGKHEKKVSRFQKALSFIAPGSTHSGPTATPKEIEDEVIEYNFGNNSIYENRQRKADDNLSIRSTASSVSKALKRISRFGGSKGASVKSDTSSIVIDDGESVRLSNDEDQCNESVRKVALLKKVDFVPKSILKNAGGCQIEITTEEILPGLTRESSLISYSSSSSSSLKGAAQQQGASHRSMLSHHSSVSFSPEIKIYTTWNSGEYDRKIPDAVPFSTYPLWMIAQIKEEINTYKKMEMEIHELSRGNTCFY</sequence>
<evidence type="ECO:0000313" key="2">
    <source>
        <dbReference type="Proteomes" id="UP001489719"/>
    </source>
</evidence>
<keyword evidence="2" id="KW-1185">Reference proteome</keyword>
<organism evidence="1 2">
    <name type="scientific">Lipomyces orientalis</name>
    <dbReference type="NCBI Taxonomy" id="1233043"/>
    <lineage>
        <taxon>Eukaryota</taxon>
        <taxon>Fungi</taxon>
        <taxon>Dikarya</taxon>
        <taxon>Ascomycota</taxon>
        <taxon>Saccharomycotina</taxon>
        <taxon>Lipomycetes</taxon>
        <taxon>Lipomycetales</taxon>
        <taxon>Lipomycetaceae</taxon>
        <taxon>Lipomyces</taxon>
    </lineage>
</organism>
<evidence type="ECO:0000313" key="1">
    <source>
        <dbReference type="EMBL" id="KAK9325891.1"/>
    </source>
</evidence>
<name>A0ACC3TY13_9ASCO</name>
<reference evidence="2" key="1">
    <citation type="journal article" date="2024" name="Front. Bioeng. Biotechnol.">
        <title>Genome-scale model development and genomic sequencing of the oleaginous clade Lipomyces.</title>
        <authorList>
            <person name="Czajka J.J."/>
            <person name="Han Y."/>
            <person name="Kim J."/>
            <person name="Mondo S.J."/>
            <person name="Hofstad B.A."/>
            <person name="Robles A."/>
            <person name="Haridas S."/>
            <person name="Riley R."/>
            <person name="LaButti K."/>
            <person name="Pangilinan J."/>
            <person name="Andreopoulos W."/>
            <person name="Lipzen A."/>
            <person name="Yan J."/>
            <person name="Wang M."/>
            <person name="Ng V."/>
            <person name="Grigoriev I.V."/>
            <person name="Spatafora J.W."/>
            <person name="Magnuson J.K."/>
            <person name="Baker S.E."/>
            <person name="Pomraning K.R."/>
        </authorList>
    </citation>
    <scope>NUCLEOTIDE SEQUENCE [LARGE SCALE GENOMIC DNA]</scope>
    <source>
        <strain evidence="2">CBS 10300</strain>
    </source>
</reference>
<comment type="caution">
    <text evidence="1">The sequence shown here is derived from an EMBL/GenBank/DDBJ whole genome shotgun (WGS) entry which is preliminary data.</text>
</comment>